<protein>
    <submittedName>
        <fullName evidence="2">Helix-turn-helix domain-containing protein</fullName>
    </submittedName>
</protein>
<sequence length="71" mass="7940">MIPFSDTADLGRLIRDERKRQHMTQTELADVSGVGITYLSQLENGKETAEIGKALNVLTMLGMDLYAERRA</sequence>
<evidence type="ECO:0000259" key="1">
    <source>
        <dbReference type="PROSITE" id="PS50943"/>
    </source>
</evidence>
<dbReference type="PROSITE" id="PS50943">
    <property type="entry name" value="HTH_CROC1"/>
    <property type="match status" value="1"/>
</dbReference>
<dbReference type="Proteomes" id="UP000746751">
    <property type="component" value="Unassembled WGS sequence"/>
</dbReference>
<dbReference type="SUPFAM" id="SSF47413">
    <property type="entry name" value="lambda repressor-like DNA-binding domains"/>
    <property type="match status" value="1"/>
</dbReference>
<dbReference type="SMART" id="SM00530">
    <property type="entry name" value="HTH_XRE"/>
    <property type="match status" value="1"/>
</dbReference>
<dbReference type="CDD" id="cd00093">
    <property type="entry name" value="HTH_XRE"/>
    <property type="match status" value="1"/>
</dbReference>
<comment type="caution">
    <text evidence="2">The sequence shown here is derived from an EMBL/GenBank/DDBJ whole genome shotgun (WGS) entry which is preliminary data.</text>
</comment>
<proteinExistence type="predicted"/>
<dbReference type="InterPro" id="IPR001387">
    <property type="entry name" value="Cro/C1-type_HTH"/>
</dbReference>
<dbReference type="Gene3D" id="1.10.260.40">
    <property type="entry name" value="lambda repressor-like DNA-binding domains"/>
    <property type="match status" value="1"/>
</dbReference>
<name>A0A921LQS0_9ACTN</name>
<reference evidence="2" key="2">
    <citation type="submission" date="2021-09" db="EMBL/GenBank/DDBJ databases">
        <authorList>
            <person name="Gilroy R."/>
        </authorList>
    </citation>
    <scope>NUCLEOTIDE SEQUENCE</scope>
    <source>
        <strain evidence="2">ChiGjej2B2-7701</strain>
    </source>
</reference>
<dbReference type="Pfam" id="PF01381">
    <property type="entry name" value="HTH_3"/>
    <property type="match status" value="1"/>
</dbReference>
<feature type="domain" description="HTH cro/C1-type" evidence="1">
    <location>
        <begin position="14"/>
        <end position="46"/>
    </location>
</feature>
<accession>A0A921LQS0</accession>
<dbReference type="GO" id="GO:0003677">
    <property type="term" value="F:DNA binding"/>
    <property type="evidence" value="ECO:0007669"/>
    <property type="project" value="InterPro"/>
</dbReference>
<reference evidence="2" key="1">
    <citation type="journal article" date="2021" name="PeerJ">
        <title>Extensive microbial diversity within the chicken gut microbiome revealed by metagenomics and culture.</title>
        <authorList>
            <person name="Gilroy R."/>
            <person name="Ravi A."/>
            <person name="Getino M."/>
            <person name="Pursley I."/>
            <person name="Horton D.L."/>
            <person name="Alikhan N.F."/>
            <person name="Baker D."/>
            <person name="Gharbi K."/>
            <person name="Hall N."/>
            <person name="Watson M."/>
            <person name="Adriaenssens E.M."/>
            <person name="Foster-Nyarko E."/>
            <person name="Jarju S."/>
            <person name="Secka A."/>
            <person name="Antonio M."/>
            <person name="Oren A."/>
            <person name="Chaudhuri R.R."/>
            <person name="La Ragione R."/>
            <person name="Hildebrand F."/>
            <person name="Pallen M.J."/>
        </authorList>
    </citation>
    <scope>NUCLEOTIDE SEQUENCE</scope>
    <source>
        <strain evidence="2">ChiGjej2B2-7701</strain>
    </source>
</reference>
<evidence type="ECO:0000313" key="2">
    <source>
        <dbReference type="EMBL" id="HJG30219.1"/>
    </source>
</evidence>
<dbReference type="InterPro" id="IPR010982">
    <property type="entry name" value="Lambda_DNA-bd_dom_sf"/>
</dbReference>
<evidence type="ECO:0000313" key="3">
    <source>
        <dbReference type="Proteomes" id="UP000746751"/>
    </source>
</evidence>
<organism evidence="2 3">
    <name type="scientific">Collinsella ihumii</name>
    <dbReference type="NCBI Taxonomy" id="1720204"/>
    <lineage>
        <taxon>Bacteria</taxon>
        <taxon>Bacillati</taxon>
        <taxon>Actinomycetota</taxon>
        <taxon>Coriobacteriia</taxon>
        <taxon>Coriobacteriales</taxon>
        <taxon>Coriobacteriaceae</taxon>
        <taxon>Collinsella</taxon>
    </lineage>
</organism>
<dbReference type="AlphaFoldDB" id="A0A921LQS0"/>
<dbReference type="EMBL" id="DYVF01000020">
    <property type="protein sequence ID" value="HJG30219.1"/>
    <property type="molecule type" value="Genomic_DNA"/>
</dbReference>
<gene>
    <name evidence="2" type="ORF">K8U80_02355</name>
</gene>